<organism evidence="6 7">
    <name type="scientific">Helicobacter colisuis</name>
    <dbReference type="NCBI Taxonomy" id="2949739"/>
    <lineage>
        <taxon>Bacteria</taxon>
        <taxon>Pseudomonadati</taxon>
        <taxon>Campylobacterota</taxon>
        <taxon>Epsilonproteobacteria</taxon>
        <taxon>Campylobacterales</taxon>
        <taxon>Helicobacteraceae</taxon>
        <taxon>Helicobacter</taxon>
    </lineage>
</organism>
<evidence type="ECO:0000256" key="4">
    <source>
        <dbReference type="PROSITE-ProRule" id="PRU00433"/>
    </source>
</evidence>
<proteinExistence type="predicted"/>
<dbReference type="RefSeq" id="WP_250605035.1">
    <property type="nucleotide sequence ID" value="NZ_JAMOKV010000009.1"/>
</dbReference>
<gene>
    <name evidence="6" type="ORF">NCR95_08135</name>
</gene>
<accession>A0ABT0TW23</accession>
<dbReference type="InterPro" id="IPR009056">
    <property type="entry name" value="Cyt_c-like_dom"/>
</dbReference>
<keyword evidence="7" id="KW-1185">Reference proteome</keyword>
<dbReference type="InterPro" id="IPR036909">
    <property type="entry name" value="Cyt_c-like_dom_sf"/>
</dbReference>
<dbReference type="PROSITE" id="PS51007">
    <property type="entry name" value="CYTC"/>
    <property type="match status" value="1"/>
</dbReference>
<dbReference type="Proteomes" id="UP001057522">
    <property type="component" value="Unassembled WGS sequence"/>
</dbReference>
<keyword evidence="2 4" id="KW-0479">Metal-binding</keyword>
<dbReference type="EMBL" id="JAMOKX010000008">
    <property type="protein sequence ID" value="MCL9820126.1"/>
    <property type="molecule type" value="Genomic_DNA"/>
</dbReference>
<evidence type="ECO:0000256" key="2">
    <source>
        <dbReference type="ARBA" id="ARBA00022723"/>
    </source>
</evidence>
<reference evidence="6" key="1">
    <citation type="submission" date="2022-06" db="EMBL/GenBank/DDBJ databases">
        <title>Helicobacter colisuis sp. nov.</title>
        <authorList>
            <person name="Papic B."/>
            <person name="Gruntar I."/>
        </authorList>
    </citation>
    <scope>NUCLEOTIDE SEQUENCE</scope>
    <source>
        <strain evidence="6">11154-15</strain>
    </source>
</reference>
<evidence type="ECO:0000256" key="3">
    <source>
        <dbReference type="ARBA" id="ARBA00023004"/>
    </source>
</evidence>
<keyword evidence="1 4" id="KW-0349">Heme</keyword>
<evidence type="ECO:0000313" key="6">
    <source>
        <dbReference type="EMBL" id="MCL9820126.1"/>
    </source>
</evidence>
<dbReference type="SUPFAM" id="SSF46626">
    <property type="entry name" value="Cytochrome c"/>
    <property type="match status" value="1"/>
</dbReference>
<comment type="caution">
    <text evidence="6">The sequence shown here is derived from an EMBL/GenBank/DDBJ whole genome shotgun (WGS) entry which is preliminary data.</text>
</comment>
<feature type="domain" description="Cytochrome c" evidence="5">
    <location>
        <begin position="20"/>
        <end position="107"/>
    </location>
</feature>
<keyword evidence="3 4" id="KW-0408">Iron</keyword>
<evidence type="ECO:0000259" key="5">
    <source>
        <dbReference type="PROSITE" id="PS51007"/>
    </source>
</evidence>
<dbReference type="Pfam" id="PF00034">
    <property type="entry name" value="Cytochrom_C"/>
    <property type="match status" value="1"/>
</dbReference>
<evidence type="ECO:0000256" key="1">
    <source>
        <dbReference type="ARBA" id="ARBA00022617"/>
    </source>
</evidence>
<dbReference type="Gene3D" id="1.10.760.10">
    <property type="entry name" value="Cytochrome c-like domain"/>
    <property type="match status" value="1"/>
</dbReference>
<protein>
    <submittedName>
        <fullName evidence="6">C-type cytochrome</fullName>
    </submittedName>
</protein>
<name>A0ABT0TW23_9HELI</name>
<sequence length="110" mass="11638">MKKILVGLGLCVGVCMANDALIQKGEALYKKCIACHGVNGERVAPGSKGNIKIGGLDKAYVIEQLEGYAAGMADNGGAKMIMYANMKNWKFTPSDIEAVSAYIAQLPKAK</sequence>
<evidence type="ECO:0000313" key="7">
    <source>
        <dbReference type="Proteomes" id="UP001057522"/>
    </source>
</evidence>